<feature type="transmembrane region" description="Helical" evidence="1">
    <location>
        <begin position="61"/>
        <end position="81"/>
    </location>
</feature>
<name>A0A9P8PFJ3_9ASCO</name>
<protein>
    <recommendedName>
        <fullName evidence="4">DUF202 domain-containing protein</fullName>
    </recommendedName>
</protein>
<keyword evidence="1" id="KW-1133">Transmembrane helix</keyword>
<dbReference type="EMBL" id="JAEUBF010001304">
    <property type="protein sequence ID" value="KAH3670332.1"/>
    <property type="molecule type" value="Genomic_DNA"/>
</dbReference>
<dbReference type="PANTHER" id="PTHR38646:SF1">
    <property type="entry name" value="DUF202 DOMAIN-CONTAINING PROTEIN"/>
    <property type="match status" value="1"/>
</dbReference>
<evidence type="ECO:0000313" key="3">
    <source>
        <dbReference type="Proteomes" id="UP000769528"/>
    </source>
</evidence>
<reference evidence="2" key="1">
    <citation type="journal article" date="2021" name="Open Biol.">
        <title>Shared evolutionary footprints suggest mitochondrial oxidative damage underlies multiple complex I losses in fungi.</title>
        <authorList>
            <person name="Schikora-Tamarit M.A."/>
            <person name="Marcet-Houben M."/>
            <person name="Nosek J."/>
            <person name="Gabaldon T."/>
        </authorList>
    </citation>
    <scope>NUCLEOTIDE SEQUENCE</scope>
    <source>
        <strain evidence="2">CBS6341</strain>
    </source>
</reference>
<dbReference type="Proteomes" id="UP000769528">
    <property type="component" value="Unassembled WGS sequence"/>
</dbReference>
<keyword evidence="3" id="KW-1185">Reference proteome</keyword>
<feature type="transmembrane region" description="Helical" evidence="1">
    <location>
        <begin position="101"/>
        <end position="124"/>
    </location>
</feature>
<accession>A0A9P8PFJ3</accession>
<dbReference type="PANTHER" id="PTHR38646">
    <property type="entry name" value="YALI0F00814P"/>
    <property type="match status" value="1"/>
</dbReference>
<dbReference type="OrthoDB" id="2555434at2759"/>
<evidence type="ECO:0000313" key="2">
    <source>
        <dbReference type="EMBL" id="KAH3670332.1"/>
    </source>
</evidence>
<proteinExistence type="predicted"/>
<gene>
    <name evidence="2" type="ORF">WICMUC_004901</name>
</gene>
<keyword evidence="1" id="KW-0472">Membrane</keyword>
<keyword evidence="1" id="KW-0812">Transmembrane</keyword>
<organism evidence="2 3">
    <name type="scientific">Wickerhamomyces mucosus</name>
    <dbReference type="NCBI Taxonomy" id="1378264"/>
    <lineage>
        <taxon>Eukaryota</taxon>
        <taxon>Fungi</taxon>
        <taxon>Dikarya</taxon>
        <taxon>Ascomycota</taxon>
        <taxon>Saccharomycotina</taxon>
        <taxon>Saccharomycetes</taxon>
        <taxon>Phaffomycetales</taxon>
        <taxon>Wickerhamomycetaceae</taxon>
        <taxon>Wickerhamomyces</taxon>
    </lineage>
</organism>
<reference evidence="2" key="2">
    <citation type="submission" date="2021-01" db="EMBL/GenBank/DDBJ databases">
        <authorList>
            <person name="Schikora-Tamarit M.A."/>
        </authorList>
    </citation>
    <scope>NUCLEOTIDE SEQUENCE</scope>
    <source>
        <strain evidence="2">CBS6341</strain>
    </source>
</reference>
<evidence type="ECO:0000256" key="1">
    <source>
        <dbReference type="SAM" id="Phobius"/>
    </source>
</evidence>
<comment type="caution">
    <text evidence="2">The sequence shown here is derived from an EMBL/GenBank/DDBJ whole genome shotgun (WGS) entry which is preliminary data.</text>
</comment>
<dbReference type="AlphaFoldDB" id="A0A9P8PFJ3"/>
<sequence>MNGSVNSEQNDDIGSLFLTFKDNKKLDIRAQQRTYDGAYTRASIATLSFALLITKLFSKSFLPIGILYCVYGSIIYIIGMTRSNHMNAFLLGDDKLYYKTSGNTVLLMGLVSLISYIILLTLVLRID</sequence>
<evidence type="ECO:0008006" key="4">
    <source>
        <dbReference type="Google" id="ProtNLM"/>
    </source>
</evidence>